<comment type="caution">
    <text evidence="6">The sequence shown here is derived from an EMBL/GenBank/DDBJ whole genome shotgun (WGS) entry which is preliminary data.</text>
</comment>
<dbReference type="InterPro" id="IPR006879">
    <property type="entry name" value="YdjC-like"/>
</dbReference>
<comment type="cofactor">
    <cofactor evidence="1">
        <name>Mg(2+)</name>
        <dbReference type="ChEBI" id="CHEBI:18420"/>
    </cofactor>
</comment>
<dbReference type="GO" id="GO:0019213">
    <property type="term" value="F:deacetylase activity"/>
    <property type="evidence" value="ECO:0007669"/>
    <property type="project" value="TreeGrafter"/>
</dbReference>
<dbReference type="AlphaFoldDB" id="A0A317MUQ1"/>
<dbReference type="InterPro" id="IPR011330">
    <property type="entry name" value="Glyco_hydro/deAcase_b/a-brl"/>
</dbReference>
<accession>A0A317MUQ1</accession>
<evidence type="ECO:0000256" key="5">
    <source>
        <dbReference type="ARBA" id="ARBA00023277"/>
    </source>
</evidence>
<evidence type="ECO:0000256" key="4">
    <source>
        <dbReference type="ARBA" id="ARBA00022842"/>
    </source>
</evidence>
<keyword evidence="2" id="KW-0479">Metal-binding</keyword>
<organism evidence="6 7">
    <name type="scientific">Plasticicumulans acidivorans</name>
    <dbReference type="NCBI Taxonomy" id="886464"/>
    <lineage>
        <taxon>Bacteria</taxon>
        <taxon>Pseudomonadati</taxon>
        <taxon>Pseudomonadota</taxon>
        <taxon>Gammaproteobacteria</taxon>
        <taxon>Candidatus Competibacteraceae</taxon>
        <taxon>Plasticicumulans</taxon>
    </lineage>
</organism>
<keyword evidence="3" id="KW-0378">Hydrolase</keyword>
<keyword evidence="7" id="KW-1185">Reference proteome</keyword>
<dbReference type="SUPFAM" id="SSF88713">
    <property type="entry name" value="Glycoside hydrolase/deacetylase"/>
    <property type="match status" value="1"/>
</dbReference>
<keyword evidence="5" id="KW-0119">Carbohydrate metabolism</keyword>
<dbReference type="Pfam" id="PF04794">
    <property type="entry name" value="YdjC"/>
    <property type="match status" value="1"/>
</dbReference>
<gene>
    <name evidence="6" type="ORF">C7443_106121</name>
</gene>
<evidence type="ECO:0008006" key="8">
    <source>
        <dbReference type="Google" id="ProtNLM"/>
    </source>
</evidence>
<keyword evidence="4" id="KW-0460">Magnesium</keyword>
<dbReference type="Gene3D" id="3.20.20.370">
    <property type="entry name" value="Glycoside hydrolase/deacetylase"/>
    <property type="match status" value="1"/>
</dbReference>
<dbReference type="PANTHER" id="PTHR31609">
    <property type="entry name" value="YDJC DEACETYLASE FAMILY MEMBER"/>
    <property type="match status" value="1"/>
</dbReference>
<dbReference type="PANTHER" id="PTHR31609:SF1">
    <property type="entry name" value="CARBOHYDRATE DEACETYLASE"/>
    <property type="match status" value="1"/>
</dbReference>
<dbReference type="EMBL" id="QGTJ01000006">
    <property type="protein sequence ID" value="PWV61107.1"/>
    <property type="molecule type" value="Genomic_DNA"/>
</dbReference>
<dbReference type="OrthoDB" id="9774177at2"/>
<dbReference type="Proteomes" id="UP000246569">
    <property type="component" value="Unassembled WGS sequence"/>
</dbReference>
<dbReference type="RefSeq" id="WP_110018785.1">
    <property type="nucleotide sequence ID" value="NZ_QGTJ01000006.1"/>
</dbReference>
<reference evidence="6 7" key="1">
    <citation type="submission" date="2018-05" db="EMBL/GenBank/DDBJ databases">
        <title>Genomic Encyclopedia of Type Strains, Phase IV (KMG-IV): sequencing the most valuable type-strain genomes for metagenomic binning, comparative biology and taxonomic classification.</title>
        <authorList>
            <person name="Goeker M."/>
        </authorList>
    </citation>
    <scope>NUCLEOTIDE SEQUENCE [LARGE SCALE GENOMIC DNA]</scope>
    <source>
        <strain evidence="6 7">DSM 23606</strain>
    </source>
</reference>
<evidence type="ECO:0000256" key="2">
    <source>
        <dbReference type="ARBA" id="ARBA00022723"/>
    </source>
</evidence>
<evidence type="ECO:0000256" key="1">
    <source>
        <dbReference type="ARBA" id="ARBA00001946"/>
    </source>
</evidence>
<evidence type="ECO:0000313" key="7">
    <source>
        <dbReference type="Proteomes" id="UP000246569"/>
    </source>
</evidence>
<dbReference type="GO" id="GO:0005975">
    <property type="term" value="P:carbohydrate metabolic process"/>
    <property type="evidence" value="ECO:0007669"/>
    <property type="project" value="InterPro"/>
</dbReference>
<proteinExistence type="predicted"/>
<evidence type="ECO:0000313" key="6">
    <source>
        <dbReference type="EMBL" id="PWV61107.1"/>
    </source>
</evidence>
<evidence type="ECO:0000256" key="3">
    <source>
        <dbReference type="ARBA" id="ARBA00022801"/>
    </source>
</evidence>
<dbReference type="GO" id="GO:0016787">
    <property type="term" value="F:hydrolase activity"/>
    <property type="evidence" value="ECO:0007669"/>
    <property type="project" value="UniProtKB-KW"/>
</dbReference>
<name>A0A317MUQ1_9GAMM</name>
<sequence>MTASIRLIVNADDYGYFHSVSRGIRAAHRAGAVTATGIMANGPAFAVAVAELAELPQLDLGVHLNLSYGAPLTAALAGRLAQGRFAGKFAALAAVARGHWPLALVAAEWRAQIERCSDAGLKVCFINSHEHVHMYPPLYRIAAGLAAEYGIRWLRRTTPEWHGSQGLLRNLLLGLMAALTPADATQPRLLGLAGSGRLGIPELRTALTGLEAGRTYELMCHPGEFDGAELVDPALRVYHDWSRELAALTHPDFVALCREAGIRLATFRELHRV</sequence>
<protein>
    <recommendedName>
        <fullName evidence="8">Glycoside hydrolase/deacetylase ChbG (UPF0249 family)</fullName>
    </recommendedName>
</protein>
<dbReference type="GO" id="GO:0046872">
    <property type="term" value="F:metal ion binding"/>
    <property type="evidence" value="ECO:0007669"/>
    <property type="project" value="UniProtKB-KW"/>
</dbReference>